<reference evidence="1 2" key="1">
    <citation type="journal article" date="2016" name="Nat. Commun.">
        <title>Thousands of microbial genomes shed light on interconnected biogeochemical processes in an aquifer system.</title>
        <authorList>
            <person name="Anantharaman K."/>
            <person name="Brown C.T."/>
            <person name="Hug L.A."/>
            <person name="Sharon I."/>
            <person name="Castelle C.J."/>
            <person name="Probst A.J."/>
            <person name="Thomas B.C."/>
            <person name="Singh A."/>
            <person name="Wilkins M.J."/>
            <person name="Karaoz U."/>
            <person name="Brodie E.L."/>
            <person name="Williams K.H."/>
            <person name="Hubbard S.S."/>
            <person name="Banfield J.F."/>
        </authorList>
    </citation>
    <scope>NUCLEOTIDE SEQUENCE [LARGE SCALE GENOMIC DNA]</scope>
</reference>
<accession>A0A1G2SYQ6</accession>
<organism evidence="1 2">
    <name type="scientific">Candidatus Zambryskibacteria bacterium RIFCSPHIGHO2_01_FULL_46_30</name>
    <dbReference type="NCBI Taxonomy" id="1802739"/>
    <lineage>
        <taxon>Bacteria</taxon>
        <taxon>Candidatus Zambryskiibacteriota</taxon>
    </lineage>
</organism>
<comment type="caution">
    <text evidence="1">The sequence shown here is derived from an EMBL/GenBank/DDBJ whole genome shotgun (WGS) entry which is preliminary data.</text>
</comment>
<dbReference type="AlphaFoldDB" id="A0A1G2SYQ6"/>
<evidence type="ECO:0000313" key="2">
    <source>
        <dbReference type="Proteomes" id="UP000177746"/>
    </source>
</evidence>
<dbReference type="EMBL" id="MHVI01000034">
    <property type="protein sequence ID" value="OHA90176.1"/>
    <property type="molecule type" value="Genomic_DNA"/>
</dbReference>
<sequence length="197" mass="23432">MLIKENAEGKSITGTQECVRKTIKLIFGKISTMKRTPVIDKSPLYKAYVLLGASDPRGLSDRYLEEDQKIVTSRISDYHDRKLITNKVKNILERIDTHTLSSDERHERRLIMWLWYHHAISYAVWGYKDKRRAQKYSSLALKYQPKNHPDQITRLLYLLVRDRFPEAERWGKTIKMRPEKTTALRLLKFYNERGFFV</sequence>
<protein>
    <submittedName>
        <fullName evidence="1">Uncharacterized protein</fullName>
    </submittedName>
</protein>
<gene>
    <name evidence="1" type="ORF">A2665_01170</name>
</gene>
<name>A0A1G2SYQ6_9BACT</name>
<evidence type="ECO:0000313" key="1">
    <source>
        <dbReference type="EMBL" id="OHA90176.1"/>
    </source>
</evidence>
<proteinExistence type="predicted"/>
<dbReference type="Proteomes" id="UP000177746">
    <property type="component" value="Unassembled WGS sequence"/>
</dbReference>